<protein>
    <submittedName>
        <fullName evidence="2">Uncharacterized protein</fullName>
    </submittedName>
</protein>
<name>A0AAW2VTL8_SESRA</name>
<dbReference type="AlphaFoldDB" id="A0AAW2VTL8"/>
<evidence type="ECO:0000313" key="2">
    <source>
        <dbReference type="EMBL" id="KAL0431671.1"/>
    </source>
</evidence>
<gene>
    <name evidence="2" type="ORF">Sradi_0793100</name>
</gene>
<accession>A0AAW2VTL8</accession>
<evidence type="ECO:0000256" key="1">
    <source>
        <dbReference type="SAM" id="MobiDB-lite"/>
    </source>
</evidence>
<organism evidence="2">
    <name type="scientific">Sesamum radiatum</name>
    <name type="common">Black benniseed</name>
    <dbReference type="NCBI Taxonomy" id="300843"/>
    <lineage>
        <taxon>Eukaryota</taxon>
        <taxon>Viridiplantae</taxon>
        <taxon>Streptophyta</taxon>
        <taxon>Embryophyta</taxon>
        <taxon>Tracheophyta</taxon>
        <taxon>Spermatophyta</taxon>
        <taxon>Magnoliopsida</taxon>
        <taxon>eudicotyledons</taxon>
        <taxon>Gunneridae</taxon>
        <taxon>Pentapetalae</taxon>
        <taxon>asterids</taxon>
        <taxon>lamiids</taxon>
        <taxon>Lamiales</taxon>
        <taxon>Pedaliaceae</taxon>
        <taxon>Sesamum</taxon>
    </lineage>
</organism>
<reference evidence="2" key="1">
    <citation type="submission" date="2020-06" db="EMBL/GenBank/DDBJ databases">
        <authorList>
            <person name="Li T."/>
            <person name="Hu X."/>
            <person name="Zhang T."/>
            <person name="Song X."/>
            <person name="Zhang H."/>
            <person name="Dai N."/>
            <person name="Sheng W."/>
            <person name="Hou X."/>
            <person name="Wei L."/>
        </authorList>
    </citation>
    <scope>NUCLEOTIDE SEQUENCE</scope>
    <source>
        <strain evidence="2">G02</strain>
        <tissue evidence="2">Leaf</tissue>
    </source>
</reference>
<proteinExistence type="predicted"/>
<reference evidence="2" key="2">
    <citation type="journal article" date="2024" name="Plant">
        <title>Genomic evolution and insights into agronomic trait innovations of Sesamum species.</title>
        <authorList>
            <person name="Miao H."/>
            <person name="Wang L."/>
            <person name="Qu L."/>
            <person name="Liu H."/>
            <person name="Sun Y."/>
            <person name="Le M."/>
            <person name="Wang Q."/>
            <person name="Wei S."/>
            <person name="Zheng Y."/>
            <person name="Lin W."/>
            <person name="Duan Y."/>
            <person name="Cao H."/>
            <person name="Xiong S."/>
            <person name="Wang X."/>
            <person name="Wei L."/>
            <person name="Li C."/>
            <person name="Ma Q."/>
            <person name="Ju M."/>
            <person name="Zhao R."/>
            <person name="Li G."/>
            <person name="Mu C."/>
            <person name="Tian Q."/>
            <person name="Mei H."/>
            <person name="Zhang T."/>
            <person name="Gao T."/>
            <person name="Zhang H."/>
        </authorList>
    </citation>
    <scope>NUCLEOTIDE SEQUENCE</scope>
    <source>
        <strain evidence="2">G02</strain>
    </source>
</reference>
<sequence length="69" mass="7354">MVSTSAGETATETVGAEDSPDDGGDGSCSGTRMPCSSATAFNFEGLKRLCLWNFSPDEVQETAKFLKWQ</sequence>
<feature type="region of interest" description="Disordered" evidence="1">
    <location>
        <begin position="1"/>
        <end position="30"/>
    </location>
</feature>
<comment type="caution">
    <text evidence="2">The sequence shown here is derived from an EMBL/GenBank/DDBJ whole genome shotgun (WGS) entry which is preliminary data.</text>
</comment>
<dbReference type="EMBL" id="JACGWJ010000003">
    <property type="protein sequence ID" value="KAL0431671.1"/>
    <property type="molecule type" value="Genomic_DNA"/>
</dbReference>
<feature type="compositionally biased region" description="Polar residues" evidence="1">
    <location>
        <begin position="1"/>
        <end position="12"/>
    </location>
</feature>